<protein>
    <submittedName>
        <fullName evidence="1">Uncharacterized protein</fullName>
    </submittedName>
</protein>
<proteinExistence type="predicted"/>
<keyword evidence="2" id="KW-1185">Reference proteome</keyword>
<name>V6I0J2_9LEPT</name>
<reference evidence="1" key="1">
    <citation type="submission" date="2013-05" db="EMBL/GenBank/DDBJ databases">
        <authorList>
            <person name="Harkins D.M."/>
            <person name="Durkin A.S."/>
            <person name="Brinkac L.M."/>
            <person name="Haft D.H."/>
            <person name="Selengut J.D."/>
            <person name="Sanka R."/>
            <person name="DePew J."/>
            <person name="Purushe J."/>
            <person name="Hartskeerl R.A."/>
            <person name="Ahmed A."/>
            <person name="van der Linden H."/>
            <person name="Goris M.G.A."/>
            <person name="Vinetz J.M."/>
            <person name="Sutton G.G."/>
            <person name="Nierman W.C."/>
            <person name="Fouts D.E."/>
        </authorList>
    </citation>
    <scope>NUCLEOTIDE SEQUENCE [LARGE SCALE GENOMIC DNA]</scope>
    <source>
        <strain evidence="1">L 60</strain>
    </source>
</reference>
<evidence type="ECO:0000313" key="1">
    <source>
        <dbReference type="EMBL" id="EQA63695.1"/>
    </source>
</evidence>
<evidence type="ECO:0000313" key="2">
    <source>
        <dbReference type="Proteomes" id="UP000018747"/>
    </source>
</evidence>
<gene>
    <name evidence="1" type="ORF">LEP1GSC062_3900</name>
</gene>
<dbReference type="Proteomes" id="UP000018747">
    <property type="component" value="Unassembled WGS sequence"/>
</dbReference>
<accession>V6I0J2</accession>
<dbReference type="EMBL" id="AHMT02000016">
    <property type="protein sequence ID" value="EQA63695.1"/>
    <property type="molecule type" value="Genomic_DNA"/>
</dbReference>
<sequence length="48" mass="5690">MIQENKKATAKNTTTFLSGKTEILPRKKFNFEFIRFLLYIQSFAGFNR</sequence>
<organism evidence="1 2">
    <name type="scientific">Leptospira alexanderi serovar Manhao 3 str. L 60</name>
    <dbReference type="NCBI Taxonomy" id="1049759"/>
    <lineage>
        <taxon>Bacteria</taxon>
        <taxon>Pseudomonadati</taxon>
        <taxon>Spirochaetota</taxon>
        <taxon>Spirochaetia</taxon>
        <taxon>Leptospirales</taxon>
        <taxon>Leptospiraceae</taxon>
        <taxon>Leptospira</taxon>
    </lineage>
</organism>
<dbReference type="AlphaFoldDB" id="V6I0J2"/>
<comment type="caution">
    <text evidence="1">The sequence shown here is derived from an EMBL/GenBank/DDBJ whole genome shotgun (WGS) entry which is preliminary data.</text>
</comment>